<dbReference type="AlphaFoldDB" id="A0A5J4Z8A4"/>
<evidence type="ECO:0000256" key="4">
    <source>
        <dbReference type="ARBA" id="ARBA00023136"/>
    </source>
</evidence>
<evidence type="ECO:0000256" key="2">
    <source>
        <dbReference type="ARBA" id="ARBA00022737"/>
    </source>
</evidence>
<keyword evidence="3" id="KW-0333">Golgi apparatus</keyword>
<dbReference type="GO" id="GO:0007030">
    <property type="term" value="P:Golgi organization"/>
    <property type="evidence" value="ECO:0007669"/>
    <property type="project" value="TreeGrafter"/>
</dbReference>
<comment type="subcellular location">
    <subcellularLocation>
        <location evidence="1">Golgi apparatus membrane</location>
    </subcellularLocation>
</comment>
<keyword evidence="2" id="KW-0677">Repeat</keyword>
<protein>
    <submittedName>
        <fullName evidence="7">Golgi reassembly-stacking protein 1</fullName>
    </submittedName>
</protein>
<feature type="compositionally biased region" description="Basic and acidic residues" evidence="5">
    <location>
        <begin position="1"/>
        <end position="13"/>
    </location>
</feature>
<feature type="compositionally biased region" description="Basic residues" evidence="5">
    <location>
        <begin position="361"/>
        <end position="371"/>
    </location>
</feature>
<sequence>MTWTSLKREKQATKDGMGLTESRERGVHDEQQKPDAGHTDSQSNDSHDSESGPEQDELLDPQHMLGYRVMKVFEGSPAADAGLLMFEDYVFAVGGKLVQEPDAGSLADLLAAAENEQVQLSVWSSVHRVVRFVSLVPRAWKGPGLLGAAVKYEPMSDPFPHVMHVTNVAPNSPGADAGLMPKSDYLVGTRSDVFRNERDLEILLRQAHSQNAILALVVYSSATGRFRSVEVSPNNHWGGRGILGCELSTGLFHEIPVYSTASSGMRKVSSAMYGSQNQMDLAQSSTAAKVTREEQPQKQAEQPPPARSRLTKGATTTDQMDSRNSSRRTKAKPAVAAVHEADADADEEPSMDAITAARQISRPKSKSRRKRIAEQRDTVLDSDSGLG</sequence>
<dbReference type="Proteomes" id="UP000324585">
    <property type="component" value="Unassembled WGS sequence"/>
</dbReference>
<organism evidence="7 8">
    <name type="scientific">Porphyridium purpureum</name>
    <name type="common">Red alga</name>
    <name type="synonym">Porphyridium cruentum</name>
    <dbReference type="NCBI Taxonomy" id="35688"/>
    <lineage>
        <taxon>Eukaryota</taxon>
        <taxon>Rhodophyta</taxon>
        <taxon>Bangiophyceae</taxon>
        <taxon>Porphyridiales</taxon>
        <taxon>Porphyridiaceae</taxon>
        <taxon>Porphyridium</taxon>
    </lineage>
</organism>
<keyword evidence="4" id="KW-0472">Membrane</keyword>
<feature type="compositionally biased region" description="Polar residues" evidence="5">
    <location>
        <begin position="313"/>
        <end position="323"/>
    </location>
</feature>
<dbReference type="GO" id="GO:0000139">
    <property type="term" value="C:Golgi membrane"/>
    <property type="evidence" value="ECO:0007669"/>
    <property type="project" value="UniProtKB-SubCell"/>
</dbReference>
<dbReference type="EMBL" id="VRMN01000001">
    <property type="protein sequence ID" value="KAA8499272.1"/>
    <property type="molecule type" value="Genomic_DNA"/>
</dbReference>
<keyword evidence="8" id="KW-1185">Reference proteome</keyword>
<proteinExistence type="predicted"/>
<evidence type="ECO:0000313" key="8">
    <source>
        <dbReference type="Proteomes" id="UP000324585"/>
    </source>
</evidence>
<evidence type="ECO:0000256" key="1">
    <source>
        <dbReference type="ARBA" id="ARBA00004394"/>
    </source>
</evidence>
<gene>
    <name evidence="7" type="ORF">FVE85_6857</name>
</gene>
<feature type="region of interest" description="Disordered" evidence="5">
    <location>
        <begin position="276"/>
        <end position="387"/>
    </location>
</feature>
<dbReference type="InterPro" id="IPR007583">
    <property type="entry name" value="GRASP55_65"/>
</dbReference>
<evidence type="ECO:0000313" key="7">
    <source>
        <dbReference type="EMBL" id="KAA8499272.1"/>
    </source>
</evidence>
<dbReference type="PROSITE" id="PS51865">
    <property type="entry name" value="PDZ_GRASP"/>
    <property type="match status" value="2"/>
</dbReference>
<dbReference type="SUPFAM" id="SSF50156">
    <property type="entry name" value="PDZ domain-like"/>
    <property type="match status" value="1"/>
</dbReference>
<dbReference type="Gene3D" id="2.30.42.10">
    <property type="match status" value="2"/>
</dbReference>
<accession>A0A5J4Z8A4</accession>
<evidence type="ECO:0000259" key="6">
    <source>
        <dbReference type="PROSITE" id="PS51865"/>
    </source>
</evidence>
<dbReference type="PANTHER" id="PTHR12893">
    <property type="entry name" value="GOLGI REASSEMBLY STACKING PROTEIN GRASP"/>
    <property type="match status" value="1"/>
</dbReference>
<dbReference type="Pfam" id="PF04495">
    <property type="entry name" value="GRASP55_65"/>
    <property type="match status" value="1"/>
</dbReference>
<feature type="region of interest" description="Disordered" evidence="5">
    <location>
        <begin position="1"/>
        <end position="58"/>
    </location>
</feature>
<name>A0A5J4Z8A4_PORPP</name>
<feature type="domain" description="PDZ GRASP-type" evidence="6">
    <location>
        <begin position="65"/>
        <end position="155"/>
    </location>
</feature>
<dbReference type="PANTHER" id="PTHR12893:SF0">
    <property type="entry name" value="GRASP65"/>
    <property type="match status" value="1"/>
</dbReference>
<comment type="caution">
    <text evidence="7">The sequence shown here is derived from an EMBL/GenBank/DDBJ whole genome shotgun (WGS) entry which is preliminary data.</text>
</comment>
<feature type="compositionally biased region" description="Polar residues" evidence="5">
    <location>
        <begin position="276"/>
        <end position="288"/>
    </location>
</feature>
<reference evidence="8" key="1">
    <citation type="journal article" date="2019" name="Nat. Commun.">
        <title>Expansion of phycobilisome linker gene families in mesophilic red algae.</title>
        <authorList>
            <person name="Lee J."/>
            <person name="Kim D."/>
            <person name="Bhattacharya D."/>
            <person name="Yoon H.S."/>
        </authorList>
    </citation>
    <scope>NUCLEOTIDE SEQUENCE [LARGE SCALE GENOMIC DNA]</scope>
    <source>
        <strain evidence="8">CCMP 1328</strain>
    </source>
</reference>
<feature type="compositionally biased region" description="Basic and acidic residues" evidence="5">
    <location>
        <begin position="21"/>
        <end position="38"/>
    </location>
</feature>
<dbReference type="InterPro" id="IPR024958">
    <property type="entry name" value="GRASP_PDZ"/>
</dbReference>
<feature type="domain" description="PDZ GRASP-type" evidence="6">
    <location>
        <begin position="161"/>
        <end position="252"/>
    </location>
</feature>
<evidence type="ECO:0000256" key="3">
    <source>
        <dbReference type="ARBA" id="ARBA00023034"/>
    </source>
</evidence>
<dbReference type="InterPro" id="IPR036034">
    <property type="entry name" value="PDZ_sf"/>
</dbReference>
<dbReference type="OrthoDB" id="3318at2759"/>
<evidence type="ECO:0000256" key="5">
    <source>
        <dbReference type="SAM" id="MobiDB-lite"/>
    </source>
</evidence>